<proteinExistence type="predicted"/>
<name>A0AAI8YMQ2_9PEZI</name>
<accession>A0AAI8YMQ2</accession>
<evidence type="ECO:0000313" key="2">
    <source>
        <dbReference type="EMBL" id="CAJ2512932.1"/>
    </source>
</evidence>
<dbReference type="Proteomes" id="UP001295740">
    <property type="component" value="Unassembled WGS sequence"/>
</dbReference>
<organism evidence="2 3">
    <name type="scientific">Anthostomella pinea</name>
    <dbReference type="NCBI Taxonomy" id="933095"/>
    <lineage>
        <taxon>Eukaryota</taxon>
        <taxon>Fungi</taxon>
        <taxon>Dikarya</taxon>
        <taxon>Ascomycota</taxon>
        <taxon>Pezizomycotina</taxon>
        <taxon>Sordariomycetes</taxon>
        <taxon>Xylariomycetidae</taxon>
        <taxon>Xylariales</taxon>
        <taxon>Xylariaceae</taxon>
        <taxon>Anthostomella</taxon>
    </lineage>
</organism>
<comment type="caution">
    <text evidence="2">The sequence shown here is derived from an EMBL/GenBank/DDBJ whole genome shotgun (WGS) entry which is preliminary data.</text>
</comment>
<sequence>MAILRKKTSCESAQQPTQPPARPLVPHLAPIGLVASDPEARQRLRPEDIPTQIKDRMTAKHEFMAKRQHLFDDCDFILPRPRELSSTVAPEEKPKSRKQRVLATIAHPFREARLIWKDLRLLIAARKEVRLANELDREYYLWHWTDVLISPMWSCCRLTW</sequence>
<feature type="region of interest" description="Disordered" evidence="1">
    <location>
        <begin position="1"/>
        <end position="26"/>
    </location>
</feature>
<protein>
    <submittedName>
        <fullName evidence="2">Uu.00g010510.m01.CDS01</fullName>
    </submittedName>
</protein>
<reference evidence="2" key="1">
    <citation type="submission" date="2023-10" db="EMBL/GenBank/DDBJ databases">
        <authorList>
            <person name="Hackl T."/>
        </authorList>
    </citation>
    <scope>NUCLEOTIDE SEQUENCE</scope>
</reference>
<dbReference type="EMBL" id="CAUWAG010000020">
    <property type="protein sequence ID" value="CAJ2512932.1"/>
    <property type="molecule type" value="Genomic_DNA"/>
</dbReference>
<evidence type="ECO:0000256" key="1">
    <source>
        <dbReference type="SAM" id="MobiDB-lite"/>
    </source>
</evidence>
<dbReference type="AlphaFoldDB" id="A0AAI8YMQ2"/>
<evidence type="ECO:0000313" key="3">
    <source>
        <dbReference type="Proteomes" id="UP001295740"/>
    </source>
</evidence>
<keyword evidence="3" id="KW-1185">Reference proteome</keyword>
<gene>
    <name evidence="2" type="ORF">KHLLAP_LOCUS13400</name>
</gene>